<evidence type="ECO:0000313" key="4">
    <source>
        <dbReference type="EMBL" id="PIT58281.1"/>
    </source>
</evidence>
<dbReference type="RefSeq" id="WP_100136756.1">
    <property type="nucleotide sequence ID" value="NZ_MEIS01000056.1"/>
</dbReference>
<dbReference type="PROSITE" id="PS51257">
    <property type="entry name" value="PROKAR_LIPOPROTEIN"/>
    <property type="match status" value="1"/>
</dbReference>
<comment type="caution">
    <text evidence="4">The sequence shown here is derived from an EMBL/GenBank/DDBJ whole genome shotgun (WGS) entry which is preliminary data.</text>
</comment>
<dbReference type="InterPro" id="IPR003423">
    <property type="entry name" value="OMP_efflux"/>
</dbReference>
<comment type="similarity">
    <text evidence="1">Belongs to the outer membrane factor (OMF) (TC 1.B.17) family.</text>
</comment>
<keyword evidence="3" id="KW-0732">Signal</keyword>
<dbReference type="AlphaFoldDB" id="A0A2N9Y0I8"/>
<protein>
    <submittedName>
        <fullName evidence="4">Transporter</fullName>
    </submittedName>
</protein>
<gene>
    <name evidence="4" type="ORF">BHC49_01945</name>
</gene>
<evidence type="ECO:0000256" key="2">
    <source>
        <dbReference type="SAM" id="Coils"/>
    </source>
</evidence>
<dbReference type="PANTHER" id="PTHR30203">
    <property type="entry name" value="OUTER MEMBRANE CATION EFFLUX PROTEIN"/>
    <property type="match status" value="1"/>
</dbReference>
<accession>A0A2N9Y0I8</accession>
<dbReference type="Gene3D" id="2.20.200.10">
    <property type="entry name" value="Outer membrane efflux proteins (OEP)"/>
    <property type="match status" value="1"/>
</dbReference>
<evidence type="ECO:0000313" key="5">
    <source>
        <dbReference type="Proteomes" id="UP000229434"/>
    </source>
</evidence>
<keyword evidence="2" id="KW-0175">Coiled coil</keyword>
<proteinExistence type="inferred from homology"/>
<dbReference type="EMBL" id="MEIS01000056">
    <property type="protein sequence ID" value="PIT58281.1"/>
    <property type="molecule type" value="Genomic_DNA"/>
</dbReference>
<dbReference type="Proteomes" id="UP000229434">
    <property type="component" value="Unassembled WGS sequence"/>
</dbReference>
<feature type="signal peptide" evidence="3">
    <location>
        <begin position="1"/>
        <end position="23"/>
    </location>
</feature>
<organism evidence="4 5">
    <name type="scientific">Snodgrassella alvi</name>
    <dbReference type="NCBI Taxonomy" id="1196083"/>
    <lineage>
        <taxon>Bacteria</taxon>
        <taxon>Pseudomonadati</taxon>
        <taxon>Pseudomonadota</taxon>
        <taxon>Betaproteobacteria</taxon>
        <taxon>Neisseriales</taxon>
        <taxon>Neisseriaceae</taxon>
        <taxon>Snodgrassella</taxon>
    </lineage>
</organism>
<evidence type="ECO:0000256" key="1">
    <source>
        <dbReference type="ARBA" id="ARBA00007613"/>
    </source>
</evidence>
<feature type="coiled-coil region" evidence="2">
    <location>
        <begin position="217"/>
        <end position="251"/>
    </location>
</feature>
<reference evidence="4 5" key="1">
    <citation type="journal article" date="2017" name="MBio">
        <title>Type VI secretion-mediated competition in the bee gut microbiome.</title>
        <authorList>
            <person name="Steele M.I."/>
            <person name="Kwong W.K."/>
            <person name="Powell J.E."/>
            <person name="Whiteley M."/>
            <person name="Moran N.A."/>
        </authorList>
    </citation>
    <scope>NUCLEOTIDE SEQUENCE [LARGE SCALE GENOMIC DNA]</scope>
    <source>
        <strain evidence="4 5">Nev3CBA3</strain>
    </source>
</reference>
<dbReference type="Gene3D" id="1.20.1600.10">
    <property type="entry name" value="Outer membrane efflux proteins (OEP)"/>
    <property type="match status" value="1"/>
</dbReference>
<sequence>MMKNIFVKSSTAVLVLSLSVLLAGCATHTSYPQRSLRKAGMLSSGEIAAQYQVNANWWEIYQDATLNQLISTALANNTDLRQAALTAEKARYSARLTGVDLFPKANGSLGASSSKDLKHGGESSRNFSGQLGLSYELDVWQKMRANTNAAIWRYHASEQDMAASRLSLINSVVDNYFHLAYIDGAISLTKDTIEQYRQIARIAQAQYQVGKVSSINVTNAKQSLLNAENSLTSLQQNRVEVVQNLHNLLNQRPNEATDIRPTPLNQIHFSEVNLDVPLSVLANRPDLRAAEYRLQSAYASQQATRRSWYPGISLSTVVNSRSDTATSALHFPVGTASVNVNLPFLDWQTLYWQNKQAKADFESAKLTFEQSLTTALNEVARYYQQYTLSRVTLANTEQKYQYDLKNSRYYHARYQYGTNPLSDWLDALNTQYSSAQNVLNNRYNVLQNENLVYQAMAGRYQPQ</sequence>
<dbReference type="SUPFAM" id="SSF56954">
    <property type="entry name" value="Outer membrane efflux proteins (OEP)"/>
    <property type="match status" value="1"/>
</dbReference>
<evidence type="ECO:0000256" key="3">
    <source>
        <dbReference type="SAM" id="SignalP"/>
    </source>
</evidence>
<feature type="chain" id="PRO_5014692828" evidence="3">
    <location>
        <begin position="24"/>
        <end position="463"/>
    </location>
</feature>
<name>A0A2N9Y0I8_9NEIS</name>
<dbReference type="Pfam" id="PF02321">
    <property type="entry name" value="OEP"/>
    <property type="match status" value="2"/>
</dbReference>
<dbReference type="InterPro" id="IPR010131">
    <property type="entry name" value="MdtP/NodT-like"/>
</dbReference>
<dbReference type="GO" id="GO:0015562">
    <property type="term" value="F:efflux transmembrane transporter activity"/>
    <property type="evidence" value="ECO:0007669"/>
    <property type="project" value="InterPro"/>
</dbReference>
<dbReference type="PANTHER" id="PTHR30203:SF32">
    <property type="entry name" value="CATION EFFLUX SYSTEM PROTEIN CUSC"/>
    <property type="match status" value="1"/>
</dbReference>
<dbReference type="OrthoDB" id="9770517at2"/>